<evidence type="ECO:0000256" key="3">
    <source>
        <dbReference type="ARBA" id="ARBA00022448"/>
    </source>
</evidence>
<feature type="domain" description="Porin" evidence="11">
    <location>
        <begin position="16"/>
        <end position="341"/>
    </location>
</feature>
<proteinExistence type="predicted"/>
<dbReference type="GO" id="GO:0015288">
    <property type="term" value="F:porin activity"/>
    <property type="evidence" value="ECO:0007669"/>
    <property type="project" value="UniProtKB-KW"/>
</dbReference>
<organism evidence="12 13">
    <name type="scientific">Trinickia violacea</name>
    <dbReference type="NCBI Taxonomy" id="2571746"/>
    <lineage>
        <taxon>Bacteria</taxon>
        <taxon>Pseudomonadati</taxon>
        <taxon>Pseudomonadota</taxon>
        <taxon>Betaproteobacteria</taxon>
        <taxon>Burkholderiales</taxon>
        <taxon>Burkholderiaceae</taxon>
        <taxon>Trinickia</taxon>
    </lineage>
</organism>
<keyword evidence="9" id="KW-0472">Membrane</keyword>
<dbReference type="InterPro" id="IPR002299">
    <property type="entry name" value="Porin_Neis"/>
</dbReference>
<dbReference type="InterPro" id="IPR050298">
    <property type="entry name" value="Gram-neg_bact_OMP"/>
</dbReference>
<dbReference type="PANTHER" id="PTHR34501:SF9">
    <property type="entry name" value="MAJOR OUTER MEMBRANE PROTEIN P.IA"/>
    <property type="match status" value="1"/>
</dbReference>
<dbReference type="GO" id="GO:0006811">
    <property type="term" value="P:monoatomic ion transport"/>
    <property type="evidence" value="ECO:0007669"/>
    <property type="project" value="UniProtKB-KW"/>
</dbReference>
<keyword evidence="6" id="KW-0732">Signal</keyword>
<keyword evidence="5" id="KW-0812">Transmembrane</keyword>
<keyword evidence="7" id="KW-0406">Ion transport</keyword>
<evidence type="ECO:0000256" key="5">
    <source>
        <dbReference type="ARBA" id="ARBA00022692"/>
    </source>
</evidence>
<keyword evidence="8" id="KW-0626">Porin</keyword>
<evidence type="ECO:0000256" key="8">
    <source>
        <dbReference type="ARBA" id="ARBA00023114"/>
    </source>
</evidence>
<name>A0A4P8INR1_9BURK</name>
<dbReference type="AlphaFoldDB" id="A0A4P8INR1"/>
<evidence type="ECO:0000256" key="1">
    <source>
        <dbReference type="ARBA" id="ARBA00004571"/>
    </source>
</evidence>
<keyword evidence="4" id="KW-1134">Transmembrane beta strand</keyword>
<evidence type="ECO:0000256" key="2">
    <source>
        <dbReference type="ARBA" id="ARBA00011233"/>
    </source>
</evidence>
<keyword evidence="3" id="KW-0813">Transport</keyword>
<evidence type="ECO:0000256" key="4">
    <source>
        <dbReference type="ARBA" id="ARBA00022452"/>
    </source>
</evidence>
<dbReference type="GO" id="GO:0046930">
    <property type="term" value="C:pore complex"/>
    <property type="evidence" value="ECO:0007669"/>
    <property type="project" value="UniProtKB-KW"/>
</dbReference>
<evidence type="ECO:0000256" key="10">
    <source>
        <dbReference type="ARBA" id="ARBA00023237"/>
    </source>
</evidence>
<dbReference type="Proteomes" id="UP000298656">
    <property type="component" value="Chromosome 1"/>
</dbReference>
<dbReference type="InterPro" id="IPR023614">
    <property type="entry name" value="Porin_dom_sf"/>
</dbReference>
<protein>
    <submittedName>
        <fullName evidence="12">Porin</fullName>
    </submittedName>
</protein>
<dbReference type="PRINTS" id="PR00184">
    <property type="entry name" value="NEISSPPORIN"/>
</dbReference>
<dbReference type="PANTHER" id="PTHR34501">
    <property type="entry name" value="PROTEIN YDDL-RELATED"/>
    <property type="match status" value="1"/>
</dbReference>
<dbReference type="KEGG" id="tvl:FAZ95_08350"/>
<dbReference type="InterPro" id="IPR033900">
    <property type="entry name" value="Gram_neg_porin_domain"/>
</dbReference>
<dbReference type="OrthoDB" id="8982743at2"/>
<dbReference type="Gene3D" id="2.40.160.10">
    <property type="entry name" value="Porin"/>
    <property type="match status" value="1"/>
</dbReference>
<evidence type="ECO:0000259" key="11">
    <source>
        <dbReference type="Pfam" id="PF13609"/>
    </source>
</evidence>
<accession>A0A4P8INR1</accession>
<reference evidence="12 13" key="1">
    <citation type="submission" date="2019-05" db="EMBL/GenBank/DDBJ databases">
        <title>Burkholderia sp. DHOD12, isolated from subtropical forest soil.</title>
        <authorList>
            <person name="Gao Z.-H."/>
            <person name="Qiu L.-H."/>
        </authorList>
    </citation>
    <scope>NUCLEOTIDE SEQUENCE [LARGE SCALE GENOMIC DNA]</scope>
    <source>
        <strain evidence="12 13">DHOD12</strain>
    </source>
</reference>
<comment type="subunit">
    <text evidence="2">Homotrimer.</text>
</comment>
<keyword evidence="13" id="KW-1185">Reference proteome</keyword>
<gene>
    <name evidence="12" type="ORF">FAZ95_08350</name>
</gene>
<sequence>MLATRKASRVGATIGTFALAVYTIDAHAQSSVTLYGELDTGLAWLSNVGGHAKYEATSGLIDGNYWGLQGAEDLGGGNKAVFRLERGFSMTSGESFNDHPFYLGLANESLGTVTLGYQYDPIHDYLAPFTMTGGAGGTAFAHPFDNDNANNSHLARNAVKYESPSFGGLTFGGMYALSNAAGQFANNRAYGLGASYRNGSFNAGAAWLHVNGAGATDGGAYESVSLPGANRDVFDAVVGTRNTYGVGASYAFGDFTLGGAWSRSTFSGVTDADTASAMPSVGFSNYEVNAAYQLMPALSLAGSYTYTKSASQHWHQGGLQTVYLLSKRTDAYVEALYQRASQDAPAVINTAAPSSSQNQLLVGAGIRHRF</sequence>
<evidence type="ECO:0000313" key="12">
    <source>
        <dbReference type="EMBL" id="QCP49185.1"/>
    </source>
</evidence>
<dbReference type="CDD" id="cd00342">
    <property type="entry name" value="gram_neg_porins"/>
    <property type="match status" value="1"/>
</dbReference>
<dbReference type="GO" id="GO:0009279">
    <property type="term" value="C:cell outer membrane"/>
    <property type="evidence" value="ECO:0007669"/>
    <property type="project" value="UniProtKB-SubCell"/>
</dbReference>
<dbReference type="RefSeq" id="WP_137332016.1">
    <property type="nucleotide sequence ID" value="NZ_CP040077.1"/>
</dbReference>
<comment type="subcellular location">
    <subcellularLocation>
        <location evidence="1">Cell outer membrane</location>
        <topology evidence="1">Multi-pass membrane protein</topology>
    </subcellularLocation>
</comment>
<dbReference type="SUPFAM" id="SSF56935">
    <property type="entry name" value="Porins"/>
    <property type="match status" value="1"/>
</dbReference>
<dbReference type="EMBL" id="CP040077">
    <property type="protein sequence ID" value="QCP49185.1"/>
    <property type="molecule type" value="Genomic_DNA"/>
</dbReference>
<keyword evidence="10" id="KW-0998">Cell outer membrane</keyword>
<evidence type="ECO:0000256" key="9">
    <source>
        <dbReference type="ARBA" id="ARBA00023136"/>
    </source>
</evidence>
<dbReference type="Pfam" id="PF13609">
    <property type="entry name" value="Porin_4"/>
    <property type="match status" value="1"/>
</dbReference>
<evidence type="ECO:0000256" key="6">
    <source>
        <dbReference type="ARBA" id="ARBA00022729"/>
    </source>
</evidence>
<evidence type="ECO:0000313" key="13">
    <source>
        <dbReference type="Proteomes" id="UP000298656"/>
    </source>
</evidence>
<evidence type="ECO:0000256" key="7">
    <source>
        <dbReference type="ARBA" id="ARBA00023065"/>
    </source>
</evidence>